<comment type="caution">
    <text evidence="1">The sequence shown here is derived from an EMBL/GenBank/DDBJ whole genome shotgun (WGS) entry which is preliminary data.</text>
</comment>
<dbReference type="Proteomes" id="UP001062846">
    <property type="component" value="Chromosome 6"/>
</dbReference>
<evidence type="ECO:0000313" key="1">
    <source>
        <dbReference type="EMBL" id="KAI8551457.1"/>
    </source>
</evidence>
<evidence type="ECO:0000313" key="2">
    <source>
        <dbReference type="Proteomes" id="UP001062846"/>
    </source>
</evidence>
<dbReference type="EMBL" id="CM046393">
    <property type="protein sequence ID" value="KAI8551457.1"/>
    <property type="molecule type" value="Genomic_DNA"/>
</dbReference>
<name>A0ACC0NFS6_RHOML</name>
<proteinExistence type="predicted"/>
<organism evidence="1 2">
    <name type="scientific">Rhododendron molle</name>
    <name type="common">Chinese azalea</name>
    <name type="synonym">Azalea mollis</name>
    <dbReference type="NCBI Taxonomy" id="49168"/>
    <lineage>
        <taxon>Eukaryota</taxon>
        <taxon>Viridiplantae</taxon>
        <taxon>Streptophyta</taxon>
        <taxon>Embryophyta</taxon>
        <taxon>Tracheophyta</taxon>
        <taxon>Spermatophyta</taxon>
        <taxon>Magnoliopsida</taxon>
        <taxon>eudicotyledons</taxon>
        <taxon>Gunneridae</taxon>
        <taxon>Pentapetalae</taxon>
        <taxon>asterids</taxon>
        <taxon>Ericales</taxon>
        <taxon>Ericaceae</taxon>
        <taxon>Ericoideae</taxon>
        <taxon>Rhodoreae</taxon>
        <taxon>Rhododendron</taxon>
    </lineage>
</organism>
<sequence>MTRLNRKQKRRREEQEGLMALQAFMNAVIGVFRMYLFITSTFRPRRPELSLNPDFYQTHINNINRLVRGNDADCHEQLRVNRQTFFRLRCLVRGVGLTDSRNVCLEERVAIFLWVLSHHTKQRRTKFKFYRSTETVSRHFNAVLQAVLRLHRMLLETPNPVPADYHDNRWNWFQNCLGALDGTYVPVNPPAADKPRYRSRKGEIATNVLGVCTRDLKFVYVLAGWEGSATDSRILGNAMERPHGLRVPRALASQVNSRSLQDASIAKKHKQWMARYGGVYKDPEEEGQRLEIFKDNVEYIESSNKAATKPYKLGVNQFADLTNEEFKLRNTYESHRFSIASSSFKYENVTDVPSSLDWTEGAVTPIKDQGQ</sequence>
<protein>
    <submittedName>
        <fullName evidence="1">Uncharacterized protein</fullName>
    </submittedName>
</protein>
<reference evidence="1" key="1">
    <citation type="submission" date="2022-02" db="EMBL/GenBank/DDBJ databases">
        <title>Plant Genome Project.</title>
        <authorList>
            <person name="Zhang R.-G."/>
        </authorList>
    </citation>
    <scope>NUCLEOTIDE SEQUENCE</scope>
    <source>
        <strain evidence="1">AT1</strain>
    </source>
</reference>
<keyword evidence="2" id="KW-1185">Reference proteome</keyword>
<accession>A0ACC0NFS6</accession>
<gene>
    <name evidence="1" type="ORF">RHMOL_Rhmol06G0187400</name>
</gene>